<accession>A0A2M9Y1P1</accession>
<keyword evidence="5 7" id="KW-1133">Transmembrane helix</keyword>
<gene>
    <name evidence="9" type="ORF">EHQ30_17550</name>
</gene>
<dbReference type="NCBIfam" id="TIGR03025">
    <property type="entry name" value="EPS_sugtrans"/>
    <property type="match status" value="1"/>
</dbReference>
<feature type="transmembrane region" description="Helical" evidence="7">
    <location>
        <begin position="238"/>
        <end position="262"/>
    </location>
</feature>
<dbReference type="AlphaFoldDB" id="A0A2M9Y1P1"/>
<dbReference type="InterPro" id="IPR017475">
    <property type="entry name" value="EPS_sugar_tfrase"/>
</dbReference>
<feature type="transmembrane region" description="Helical" evidence="7">
    <location>
        <begin position="51"/>
        <end position="69"/>
    </location>
</feature>
<feature type="transmembrane region" description="Helical" evidence="7">
    <location>
        <begin position="107"/>
        <end position="128"/>
    </location>
</feature>
<name>A0A2M9Y1P1_9LEPT</name>
<evidence type="ECO:0000256" key="2">
    <source>
        <dbReference type="ARBA" id="ARBA00006464"/>
    </source>
</evidence>
<feature type="transmembrane region" description="Helical" evidence="7">
    <location>
        <begin position="81"/>
        <end position="101"/>
    </location>
</feature>
<keyword evidence="10" id="KW-1185">Reference proteome</keyword>
<dbReference type="EMBL" id="RQFP01000014">
    <property type="protein sequence ID" value="TGK91987.1"/>
    <property type="molecule type" value="Genomic_DNA"/>
</dbReference>
<comment type="caution">
    <text evidence="9">The sequence shown here is derived from an EMBL/GenBank/DDBJ whole genome shotgun (WGS) entry which is preliminary data.</text>
</comment>
<keyword evidence="3 9" id="KW-0808">Transferase</keyword>
<feature type="domain" description="Bacterial sugar transferase" evidence="8">
    <location>
        <begin position="236"/>
        <end position="417"/>
    </location>
</feature>
<dbReference type="Pfam" id="PF02397">
    <property type="entry name" value="Bac_transf"/>
    <property type="match status" value="1"/>
</dbReference>
<organism evidence="9 10">
    <name type="scientific">Leptospira brenneri</name>
    <dbReference type="NCBI Taxonomy" id="2023182"/>
    <lineage>
        <taxon>Bacteria</taxon>
        <taxon>Pseudomonadati</taxon>
        <taxon>Spirochaetota</taxon>
        <taxon>Spirochaetia</taxon>
        <taxon>Leptospirales</taxon>
        <taxon>Leptospiraceae</taxon>
        <taxon>Leptospira</taxon>
    </lineage>
</organism>
<evidence type="ECO:0000313" key="10">
    <source>
        <dbReference type="Proteomes" id="UP000297891"/>
    </source>
</evidence>
<evidence type="ECO:0000313" key="9">
    <source>
        <dbReference type="EMBL" id="TGK91987.1"/>
    </source>
</evidence>
<dbReference type="Proteomes" id="UP000297891">
    <property type="component" value="Unassembled WGS sequence"/>
</dbReference>
<dbReference type="GO" id="GO:0016780">
    <property type="term" value="F:phosphotransferase activity, for other substituted phosphate groups"/>
    <property type="evidence" value="ECO:0007669"/>
    <property type="project" value="TreeGrafter"/>
</dbReference>
<evidence type="ECO:0000256" key="1">
    <source>
        <dbReference type="ARBA" id="ARBA00004141"/>
    </source>
</evidence>
<comment type="subcellular location">
    <subcellularLocation>
        <location evidence="1">Membrane</location>
        <topology evidence="1">Multi-pass membrane protein</topology>
    </subcellularLocation>
</comment>
<evidence type="ECO:0000256" key="5">
    <source>
        <dbReference type="ARBA" id="ARBA00022989"/>
    </source>
</evidence>
<keyword evidence="6 7" id="KW-0472">Membrane</keyword>
<feature type="transmembrane region" description="Helical" evidence="7">
    <location>
        <begin position="16"/>
        <end position="39"/>
    </location>
</feature>
<protein>
    <submittedName>
        <fullName evidence="9">Exopolysaccharide biosynthesis polyprenyl glycosylphosphotransferase</fullName>
    </submittedName>
</protein>
<evidence type="ECO:0000256" key="6">
    <source>
        <dbReference type="ARBA" id="ARBA00023136"/>
    </source>
</evidence>
<evidence type="ECO:0000256" key="3">
    <source>
        <dbReference type="ARBA" id="ARBA00022679"/>
    </source>
</evidence>
<dbReference type="PANTHER" id="PTHR30576:SF0">
    <property type="entry name" value="UNDECAPRENYL-PHOSPHATE N-ACETYLGALACTOSAMINYL 1-PHOSPHATE TRANSFERASE-RELATED"/>
    <property type="match status" value="1"/>
</dbReference>
<reference evidence="9" key="1">
    <citation type="journal article" date="2019" name="PLoS Negl. Trop. Dis.">
        <title>Revisiting the worldwide diversity of Leptospira species in the environment.</title>
        <authorList>
            <person name="Vincent A.T."/>
            <person name="Schiettekatte O."/>
            <person name="Bourhy P."/>
            <person name="Veyrier F.J."/>
            <person name="Picardeau M."/>
        </authorList>
    </citation>
    <scope>NUCLEOTIDE SEQUENCE [LARGE SCALE GENOMIC DNA]</scope>
    <source>
        <strain evidence="9">201800277</strain>
    </source>
</reference>
<dbReference type="RefSeq" id="WP_100790805.1">
    <property type="nucleotide sequence ID" value="NZ_NPDQ01000004.1"/>
</dbReference>
<evidence type="ECO:0000256" key="7">
    <source>
        <dbReference type="SAM" id="Phobius"/>
    </source>
</evidence>
<dbReference type="OrthoDB" id="9808602at2"/>
<dbReference type="PANTHER" id="PTHR30576">
    <property type="entry name" value="COLANIC BIOSYNTHESIS UDP-GLUCOSE LIPID CARRIER TRANSFERASE"/>
    <property type="match status" value="1"/>
</dbReference>
<dbReference type="InterPro" id="IPR003362">
    <property type="entry name" value="Bact_transf"/>
</dbReference>
<evidence type="ECO:0000259" key="8">
    <source>
        <dbReference type="Pfam" id="PF02397"/>
    </source>
</evidence>
<sequence length="423" mass="49441">MSEYTRRHSRWFEQILLSYLFQFLSGGILLIILTAVPIWGIQFWRSEDPNIFTSLLTTLTAFFISTFSLRKIFRLPGSETVSYVIPVATICFLIPVLYILITRKTYSIQVMLVGYFLTLFWCYLGFFLGRRYRMVRYALLPFGEAQDFDNTHGAFFVVLRESSLESQRFNAIVADFSSNEMPAEWEKFLAKCTLSRIPVYSTKKIKESLTGRVQIKHLSENEFGSLLPSRFYEFVKRLIDFIAALIFLPFIFPFLLLIALLIKIESPGSFLFIQTRMGYQGRTFRMLKFRTMFQDKKGKGFTGSGDDPRITKIGKFLRRYRIDELPQIINVLFGQMSFIGPRPESFELSQWYENDVPFFAYRHVVRPGISGWAQVNQGYAAEVDGMKIKLEFDFYYIKNFSFWLDLLILFKTIKTVLTGYGAR</sequence>
<comment type="similarity">
    <text evidence="2">Belongs to the bacterial sugar transferase family.</text>
</comment>
<evidence type="ECO:0000256" key="4">
    <source>
        <dbReference type="ARBA" id="ARBA00022692"/>
    </source>
</evidence>
<dbReference type="GO" id="GO:0016020">
    <property type="term" value="C:membrane"/>
    <property type="evidence" value="ECO:0007669"/>
    <property type="project" value="UniProtKB-SubCell"/>
</dbReference>
<proteinExistence type="inferred from homology"/>
<keyword evidence="4 7" id="KW-0812">Transmembrane</keyword>